<feature type="transmembrane region" description="Helical" evidence="10">
    <location>
        <begin position="95"/>
        <end position="116"/>
    </location>
</feature>
<dbReference type="InterPro" id="IPR023408">
    <property type="entry name" value="MscS_beta-dom_sf"/>
</dbReference>
<sequence>MELKKLSDNFDSSKLTIEEVEMISTPTVTIEQQRKHSTIAITEVEDVTINTTIINENVDPGDKESEFDWGKNDTLSLKKRKRGCFSNLPVFLQNLLYAFFGSSFFMSFGLISYFFFVENKNVGFLSMKSNTTFFAIDGLPVLFYSVWLAISWSVFFGIRYVFTVLPSILVHISNSIFGKALDQDELASEVSHYIDYVRHLKKWLTYLIWSVVNLIVFVSIFSRFVMSSYQILFNIFASLNVFFGFFLAEKFLIQIFAEKQKFAEKVLDKLAKARKRNFNTTMNESSSSSSSFPVNTGNLINNISGVTKGVRKGVLGVAKAAFAKESNSSMTKDLQHGDPYKFAKKTFEALQRGNVSYLTLEDFIPYFKTKEEAAEAFLVFDKDGNGDIDKIEMKNCIIGIYQEHEAIELSVHQSSQAISKLDSLFKVFVYVAVLFIVLGIFNINTSSFLTVAISLWAGLLFALGGTVKNLVEAIIFLFLTHPYDVGDRIDIEGSQFVVKEFGLLTTIFTDTDGKEIYAPNPKLAGMLIHNIRRSGPIGEDIDTTKDQLEKLTDFLVNYLETEESREFFPVLKHNVNEFISSKSMIVSYFLNHKHNWQDNGRRGGIEVLEVKNVPKPIPTQSQLLVRNEVVGINFIDTYHRSGLYKVPLPYIPGREGSGIVEKVGEDVKNFQVGDKVAYLGENTNAEYALANPDYTIKLSELEKFENGAGILLQGLTAMSLTTLAYEVKAGDIVLVHASAGGTGSMIVQVCKNLGAVVIGTTSSIEKVKSSMENGCDYVINYNEEDVLAKVKEITGGKGVHCVFDGIGKSTFDLSRQCLRRLGTLLSFGNASGKVVDIDIMKLVPNAIKLMRPSLFQFITSKEDFQFLTIPLLEMMSKQKLHLNIHKVYPLENVKDAHFDLESGKTQGKLLLKI</sequence>
<feature type="transmembrane region" description="Helical" evidence="10">
    <location>
        <begin position="203"/>
        <end position="225"/>
    </location>
</feature>
<dbReference type="GO" id="GO:0016020">
    <property type="term" value="C:membrane"/>
    <property type="evidence" value="ECO:0007669"/>
    <property type="project" value="UniProtKB-SubCell"/>
</dbReference>
<dbReference type="InterPro" id="IPR020843">
    <property type="entry name" value="ER"/>
</dbReference>
<keyword evidence="5 10" id="KW-1133">Transmembrane helix</keyword>
<keyword evidence="13" id="KW-1185">Reference proteome</keyword>
<evidence type="ECO:0000256" key="4">
    <source>
        <dbReference type="ARBA" id="ARBA00022857"/>
    </source>
</evidence>
<evidence type="ECO:0000256" key="3">
    <source>
        <dbReference type="ARBA" id="ARBA00022837"/>
    </source>
</evidence>
<dbReference type="Pfam" id="PF00107">
    <property type="entry name" value="ADH_zinc_N"/>
    <property type="match status" value="1"/>
</dbReference>
<dbReference type="InterPro" id="IPR013154">
    <property type="entry name" value="ADH-like_N"/>
</dbReference>
<dbReference type="InterPro" id="IPR058650">
    <property type="entry name" value="Msy1/2-like"/>
</dbReference>
<dbReference type="GO" id="GO:0055085">
    <property type="term" value="P:transmembrane transport"/>
    <property type="evidence" value="ECO:0007669"/>
    <property type="project" value="InterPro"/>
</dbReference>
<evidence type="ECO:0000256" key="5">
    <source>
        <dbReference type="ARBA" id="ARBA00022989"/>
    </source>
</evidence>
<evidence type="ECO:0000256" key="10">
    <source>
        <dbReference type="SAM" id="Phobius"/>
    </source>
</evidence>
<dbReference type="AlphaFoldDB" id="A0AAD5U0T3"/>
<keyword evidence="6" id="KW-0560">Oxidoreductase</keyword>
<keyword evidence="4" id="KW-0521">NADP</keyword>
<dbReference type="PROSITE" id="PS00018">
    <property type="entry name" value="EF_HAND_1"/>
    <property type="match status" value="1"/>
</dbReference>
<dbReference type="PANTHER" id="PTHR48106:SF13">
    <property type="entry name" value="QUINONE OXIDOREDUCTASE-RELATED"/>
    <property type="match status" value="1"/>
</dbReference>
<comment type="subcellular location">
    <subcellularLocation>
        <location evidence="1">Membrane</location>
    </subcellularLocation>
</comment>
<dbReference type="InterPro" id="IPR036291">
    <property type="entry name" value="NAD(P)-bd_dom_sf"/>
</dbReference>
<feature type="transmembrane region" description="Helical" evidence="10">
    <location>
        <begin position="141"/>
        <end position="162"/>
    </location>
</feature>
<dbReference type="Pfam" id="PF25886">
    <property type="entry name" value="Msy1"/>
    <property type="match status" value="1"/>
</dbReference>
<dbReference type="InterPro" id="IPR047618">
    <property type="entry name" value="QOR-like"/>
</dbReference>
<evidence type="ECO:0000256" key="2">
    <source>
        <dbReference type="ARBA" id="ARBA00022692"/>
    </source>
</evidence>
<dbReference type="GO" id="GO:0035925">
    <property type="term" value="F:mRNA 3'-UTR AU-rich region binding"/>
    <property type="evidence" value="ECO:0007669"/>
    <property type="project" value="TreeGrafter"/>
</dbReference>
<evidence type="ECO:0000313" key="12">
    <source>
        <dbReference type="EMBL" id="KAJ3216880.1"/>
    </source>
</evidence>
<dbReference type="SUPFAM" id="SSF47473">
    <property type="entry name" value="EF-hand"/>
    <property type="match status" value="1"/>
</dbReference>
<dbReference type="InterPro" id="IPR011032">
    <property type="entry name" value="GroES-like_sf"/>
</dbReference>
<dbReference type="PROSITE" id="PS01162">
    <property type="entry name" value="QOR_ZETA_CRYSTAL"/>
    <property type="match status" value="1"/>
</dbReference>
<keyword evidence="2 10" id="KW-0812">Transmembrane</keyword>
<dbReference type="GO" id="GO:0070402">
    <property type="term" value="F:NADPH binding"/>
    <property type="evidence" value="ECO:0007669"/>
    <property type="project" value="TreeGrafter"/>
</dbReference>
<accession>A0AAD5U0T3</accession>
<dbReference type="InterPro" id="IPR002048">
    <property type="entry name" value="EF_hand_dom"/>
</dbReference>
<dbReference type="SUPFAM" id="SSF50129">
    <property type="entry name" value="GroES-like"/>
    <property type="match status" value="1"/>
</dbReference>
<keyword evidence="3" id="KW-0106">Calcium</keyword>
<dbReference type="InterPro" id="IPR010920">
    <property type="entry name" value="LSM_dom_sf"/>
</dbReference>
<name>A0AAD5U0T3_9FUNG</name>
<protein>
    <recommendedName>
        <fullName evidence="9">Probable quinone oxidoreductase</fullName>
    </recommendedName>
    <alternativeName>
        <fullName evidence="8">NADPH:quinone reductase</fullName>
    </alternativeName>
</protein>
<dbReference type="InterPro" id="IPR011992">
    <property type="entry name" value="EF-hand-dom_pair"/>
</dbReference>
<dbReference type="SUPFAM" id="SSF51735">
    <property type="entry name" value="NAD(P)-binding Rossmann-fold domains"/>
    <property type="match status" value="1"/>
</dbReference>
<dbReference type="GO" id="GO:0005829">
    <property type="term" value="C:cytosol"/>
    <property type="evidence" value="ECO:0007669"/>
    <property type="project" value="TreeGrafter"/>
</dbReference>
<evidence type="ECO:0000259" key="11">
    <source>
        <dbReference type="PROSITE" id="PS50222"/>
    </source>
</evidence>
<comment type="caution">
    <text evidence="12">The sequence shown here is derived from an EMBL/GenBank/DDBJ whole genome shotgun (WGS) entry which is preliminary data.</text>
</comment>
<dbReference type="InterPro" id="IPR013149">
    <property type="entry name" value="ADH-like_C"/>
</dbReference>
<proteinExistence type="predicted"/>
<dbReference type="InterPro" id="IPR002364">
    <property type="entry name" value="Quin_OxRdtase/zeta-crystal_CS"/>
</dbReference>
<evidence type="ECO:0000256" key="6">
    <source>
        <dbReference type="ARBA" id="ARBA00023002"/>
    </source>
</evidence>
<dbReference type="Gene3D" id="3.90.180.10">
    <property type="entry name" value="Medium-chain alcohol dehydrogenases, catalytic domain"/>
    <property type="match status" value="1"/>
</dbReference>
<dbReference type="SUPFAM" id="SSF50182">
    <property type="entry name" value="Sm-like ribonucleoproteins"/>
    <property type="match status" value="1"/>
</dbReference>
<dbReference type="Gene3D" id="1.10.238.10">
    <property type="entry name" value="EF-hand"/>
    <property type="match status" value="1"/>
</dbReference>
<gene>
    <name evidence="12" type="ORF">HK099_005688</name>
</gene>
<dbReference type="Pfam" id="PF08240">
    <property type="entry name" value="ADH_N"/>
    <property type="match status" value="1"/>
</dbReference>
<dbReference type="Proteomes" id="UP001211065">
    <property type="component" value="Unassembled WGS sequence"/>
</dbReference>
<dbReference type="InterPro" id="IPR006685">
    <property type="entry name" value="MscS_channel_2nd"/>
</dbReference>
<dbReference type="FunFam" id="3.40.50.720:FF:000053">
    <property type="entry name" value="Quinone oxidoreductase 1"/>
    <property type="match status" value="1"/>
</dbReference>
<dbReference type="SMART" id="SM00829">
    <property type="entry name" value="PKS_ER"/>
    <property type="match status" value="1"/>
</dbReference>
<dbReference type="Pfam" id="PF00924">
    <property type="entry name" value="MS_channel_2nd"/>
    <property type="match status" value="1"/>
</dbReference>
<dbReference type="GO" id="GO:0003960">
    <property type="term" value="F:quinone reductase (NADPH) activity"/>
    <property type="evidence" value="ECO:0007669"/>
    <property type="project" value="InterPro"/>
</dbReference>
<dbReference type="Gene3D" id="3.40.50.720">
    <property type="entry name" value="NAD(P)-binding Rossmann-like Domain"/>
    <property type="match status" value="1"/>
</dbReference>
<feature type="domain" description="EF-hand" evidence="11">
    <location>
        <begin position="368"/>
        <end position="403"/>
    </location>
</feature>
<evidence type="ECO:0000256" key="1">
    <source>
        <dbReference type="ARBA" id="ARBA00004370"/>
    </source>
</evidence>
<evidence type="ECO:0000313" key="13">
    <source>
        <dbReference type="Proteomes" id="UP001211065"/>
    </source>
</evidence>
<dbReference type="InterPro" id="IPR018247">
    <property type="entry name" value="EF_Hand_1_Ca_BS"/>
</dbReference>
<evidence type="ECO:0000256" key="9">
    <source>
        <dbReference type="ARBA" id="ARBA00070796"/>
    </source>
</evidence>
<evidence type="ECO:0000256" key="7">
    <source>
        <dbReference type="ARBA" id="ARBA00023136"/>
    </source>
</evidence>
<dbReference type="PANTHER" id="PTHR48106">
    <property type="entry name" value="QUINONE OXIDOREDUCTASE PIG3-RELATED"/>
    <property type="match status" value="1"/>
</dbReference>
<organism evidence="12 13">
    <name type="scientific">Clydaea vesicula</name>
    <dbReference type="NCBI Taxonomy" id="447962"/>
    <lineage>
        <taxon>Eukaryota</taxon>
        <taxon>Fungi</taxon>
        <taxon>Fungi incertae sedis</taxon>
        <taxon>Chytridiomycota</taxon>
        <taxon>Chytridiomycota incertae sedis</taxon>
        <taxon>Chytridiomycetes</taxon>
        <taxon>Lobulomycetales</taxon>
        <taxon>Lobulomycetaceae</taxon>
        <taxon>Clydaea</taxon>
    </lineage>
</organism>
<feature type="transmembrane region" description="Helical" evidence="10">
    <location>
        <begin position="424"/>
        <end position="443"/>
    </location>
</feature>
<dbReference type="GO" id="GO:0008270">
    <property type="term" value="F:zinc ion binding"/>
    <property type="evidence" value="ECO:0007669"/>
    <property type="project" value="InterPro"/>
</dbReference>
<dbReference type="Gene3D" id="2.30.30.60">
    <property type="match status" value="1"/>
</dbReference>
<reference evidence="12" key="1">
    <citation type="submission" date="2020-05" db="EMBL/GenBank/DDBJ databases">
        <title>Phylogenomic resolution of chytrid fungi.</title>
        <authorList>
            <person name="Stajich J.E."/>
            <person name="Amses K."/>
            <person name="Simmons R."/>
            <person name="Seto K."/>
            <person name="Myers J."/>
            <person name="Bonds A."/>
            <person name="Quandt C.A."/>
            <person name="Barry K."/>
            <person name="Liu P."/>
            <person name="Grigoriev I."/>
            <person name="Longcore J.E."/>
            <person name="James T.Y."/>
        </authorList>
    </citation>
    <scope>NUCLEOTIDE SEQUENCE</scope>
    <source>
        <strain evidence="12">JEL0476</strain>
    </source>
</reference>
<dbReference type="EMBL" id="JADGJW010000455">
    <property type="protein sequence ID" value="KAJ3216880.1"/>
    <property type="molecule type" value="Genomic_DNA"/>
</dbReference>
<keyword evidence="7 10" id="KW-0472">Membrane</keyword>
<dbReference type="PROSITE" id="PS50222">
    <property type="entry name" value="EF_HAND_2"/>
    <property type="match status" value="1"/>
</dbReference>
<evidence type="ECO:0000256" key="8">
    <source>
        <dbReference type="ARBA" id="ARBA00043088"/>
    </source>
</evidence>
<dbReference type="GO" id="GO:0005509">
    <property type="term" value="F:calcium ion binding"/>
    <property type="evidence" value="ECO:0007669"/>
    <property type="project" value="InterPro"/>
</dbReference>
<feature type="transmembrane region" description="Helical" evidence="10">
    <location>
        <begin position="231"/>
        <end position="253"/>
    </location>
</feature>
<dbReference type="CDD" id="cd05286">
    <property type="entry name" value="QOR2"/>
    <property type="match status" value="1"/>
</dbReference>